<feature type="domain" description="G-protein coupled receptors family 1 profile" evidence="10">
    <location>
        <begin position="62"/>
        <end position="111"/>
    </location>
</feature>
<protein>
    <submittedName>
        <fullName evidence="11">Pyroglutamylated RFamide peptide receptor</fullName>
    </submittedName>
</protein>
<dbReference type="Proteomes" id="UP000028990">
    <property type="component" value="Unassembled WGS sequence"/>
</dbReference>
<dbReference type="PANTHER" id="PTHR45695">
    <property type="entry name" value="LEUCOKININ RECEPTOR-RELATED"/>
    <property type="match status" value="1"/>
</dbReference>
<evidence type="ECO:0000313" key="11">
    <source>
        <dbReference type="EMBL" id="KFO36777.1"/>
    </source>
</evidence>
<keyword evidence="5 9" id="KW-0472">Membrane</keyword>
<evidence type="ECO:0000256" key="5">
    <source>
        <dbReference type="ARBA" id="ARBA00023136"/>
    </source>
</evidence>
<feature type="compositionally biased region" description="Basic and acidic residues" evidence="8">
    <location>
        <begin position="229"/>
        <end position="268"/>
    </location>
</feature>
<feature type="region of interest" description="Disordered" evidence="8">
    <location>
        <begin position="227"/>
        <end position="268"/>
    </location>
</feature>
<evidence type="ECO:0000256" key="7">
    <source>
        <dbReference type="ARBA" id="ARBA00023224"/>
    </source>
</evidence>
<dbReference type="GO" id="GO:0005886">
    <property type="term" value="C:plasma membrane"/>
    <property type="evidence" value="ECO:0007669"/>
    <property type="project" value="TreeGrafter"/>
</dbReference>
<keyword evidence="12" id="KW-1185">Reference proteome</keyword>
<feature type="transmembrane region" description="Helical" evidence="9">
    <location>
        <begin position="46"/>
        <end position="70"/>
    </location>
</feature>
<dbReference type="InterPro" id="IPR000276">
    <property type="entry name" value="GPCR_Rhodpsn"/>
</dbReference>
<evidence type="ECO:0000256" key="8">
    <source>
        <dbReference type="SAM" id="MobiDB-lite"/>
    </source>
</evidence>
<keyword evidence="6 11" id="KW-0675">Receptor</keyword>
<keyword evidence="2 9" id="KW-0812">Transmembrane</keyword>
<keyword evidence="7" id="KW-0807">Transducer</keyword>
<evidence type="ECO:0000259" key="10">
    <source>
        <dbReference type="PROSITE" id="PS50262"/>
    </source>
</evidence>
<gene>
    <name evidence="11" type="ORF">H920_01819</name>
</gene>
<organism evidence="11 12">
    <name type="scientific">Fukomys damarensis</name>
    <name type="common">Damaraland mole rat</name>
    <name type="synonym">Cryptomys damarensis</name>
    <dbReference type="NCBI Taxonomy" id="885580"/>
    <lineage>
        <taxon>Eukaryota</taxon>
        <taxon>Metazoa</taxon>
        <taxon>Chordata</taxon>
        <taxon>Craniata</taxon>
        <taxon>Vertebrata</taxon>
        <taxon>Euteleostomi</taxon>
        <taxon>Mammalia</taxon>
        <taxon>Eutheria</taxon>
        <taxon>Euarchontoglires</taxon>
        <taxon>Glires</taxon>
        <taxon>Rodentia</taxon>
        <taxon>Hystricomorpha</taxon>
        <taxon>Bathyergidae</taxon>
        <taxon>Fukomys</taxon>
    </lineage>
</organism>
<name>A0A091E0D3_FUKDA</name>
<proteinExistence type="predicted"/>
<evidence type="ECO:0000256" key="1">
    <source>
        <dbReference type="ARBA" id="ARBA00004141"/>
    </source>
</evidence>
<evidence type="ECO:0000256" key="3">
    <source>
        <dbReference type="ARBA" id="ARBA00022989"/>
    </source>
</evidence>
<evidence type="ECO:0000256" key="6">
    <source>
        <dbReference type="ARBA" id="ARBA00023170"/>
    </source>
</evidence>
<dbReference type="Pfam" id="PF00001">
    <property type="entry name" value="7tm_1"/>
    <property type="match status" value="1"/>
</dbReference>
<evidence type="ECO:0000313" key="12">
    <source>
        <dbReference type="Proteomes" id="UP000028990"/>
    </source>
</evidence>
<dbReference type="AlphaFoldDB" id="A0A091E0D3"/>
<dbReference type="PANTHER" id="PTHR45695:SF20">
    <property type="entry name" value="PYROGLUTAMYLATED RFAMIDE PEPTIDE RECEPTOR"/>
    <property type="match status" value="1"/>
</dbReference>
<dbReference type="GO" id="GO:0008237">
    <property type="term" value="F:metallopeptidase activity"/>
    <property type="evidence" value="ECO:0007669"/>
    <property type="project" value="InterPro"/>
</dbReference>
<keyword evidence="4" id="KW-0297">G-protein coupled receptor</keyword>
<evidence type="ECO:0000256" key="9">
    <source>
        <dbReference type="SAM" id="Phobius"/>
    </source>
</evidence>
<dbReference type="Gene3D" id="1.20.1070.10">
    <property type="entry name" value="Rhodopsin 7-helix transmembrane proteins"/>
    <property type="match status" value="1"/>
</dbReference>
<dbReference type="PRINTS" id="PR00237">
    <property type="entry name" value="GPCRRHODOPSN"/>
</dbReference>
<sequence>MQALNITSEQFARLLRDHNLTREQFIALYGLRPLVYTPELPARTKLAFLLTGVLIFALALFGNALVVYVVTRSKAMHTVTNIFICSLALSDLLITFFCIPVTMLQNIWDNWLGDHDYLENIYGMFKKVNASERIVGWYRYRTGRKLWIELHAAGYLELLGKSSHGQAAHQPPDHLPAALPFAIFNLLPDVSLQEEFTKAFYLKTSNQIDGGGRLGLSRNLINKIANQAVERKEGQEKEESKKDRKDDKEKEKDEEKSDVKKEEKKEKK</sequence>
<dbReference type="EMBL" id="KN121273">
    <property type="protein sequence ID" value="KFO36777.1"/>
    <property type="molecule type" value="Genomic_DNA"/>
</dbReference>
<evidence type="ECO:0000256" key="4">
    <source>
        <dbReference type="ARBA" id="ARBA00023040"/>
    </source>
</evidence>
<evidence type="ECO:0000256" key="2">
    <source>
        <dbReference type="ARBA" id="ARBA00022692"/>
    </source>
</evidence>
<dbReference type="GO" id="GO:0004930">
    <property type="term" value="F:G protein-coupled receptor activity"/>
    <property type="evidence" value="ECO:0007669"/>
    <property type="project" value="UniProtKB-KW"/>
</dbReference>
<dbReference type="InterPro" id="IPR017452">
    <property type="entry name" value="GPCR_Rhodpsn_7TM"/>
</dbReference>
<accession>A0A091E0D3</accession>
<reference evidence="11 12" key="1">
    <citation type="submission" date="2013-11" db="EMBL/GenBank/DDBJ databases">
        <title>The Damaraland mole rat (Fukomys damarensis) genome and evolution of African mole rats.</title>
        <authorList>
            <person name="Gladyshev V.N."/>
            <person name="Fang X."/>
        </authorList>
    </citation>
    <scope>NUCLEOTIDE SEQUENCE [LARGE SCALE GENOMIC DNA]</scope>
    <source>
        <tissue evidence="11">Liver</tissue>
    </source>
</reference>
<dbReference type="SUPFAM" id="SSF81321">
    <property type="entry name" value="Family A G protein-coupled receptor-like"/>
    <property type="match status" value="1"/>
</dbReference>
<feature type="transmembrane region" description="Helical" evidence="9">
    <location>
        <begin position="82"/>
        <end position="104"/>
    </location>
</feature>
<dbReference type="PROSITE" id="PS50262">
    <property type="entry name" value="G_PROTEIN_RECEP_F1_2"/>
    <property type="match status" value="1"/>
</dbReference>
<comment type="subcellular location">
    <subcellularLocation>
        <location evidence="1">Membrane</location>
        <topology evidence="1">Multi-pass membrane protein</topology>
    </subcellularLocation>
</comment>
<keyword evidence="3 9" id="KW-1133">Transmembrane helix</keyword>